<protein>
    <submittedName>
        <fullName evidence="4">CheY chemotaxis protein or a CheY-like REC (Receiver) domain</fullName>
    </submittedName>
</protein>
<feature type="modified residue" description="4-aspartylphosphate" evidence="2">
    <location>
        <position position="63"/>
    </location>
</feature>
<accession>A0A1T4NWD7</accession>
<sequence>MPVPGRELEGLKILVVEDNFLVAEYLRDMLEDHGCEVVGPAPRVRLALDLLQGESKLDAAILDINLNGEFCFPIATALRAASIPFLFLTGYDDDTIVPADFKSTRHLPKPVERTQLLEAILEIHGQPGS</sequence>
<evidence type="ECO:0000259" key="3">
    <source>
        <dbReference type="PROSITE" id="PS50110"/>
    </source>
</evidence>
<dbReference type="InterPro" id="IPR011006">
    <property type="entry name" value="CheY-like_superfamily"/>
</dbReference>
<keyword evidence="1 2" id="KW-0597">Phosphoprotein</keyword>
<gene>
    <name evidence="4" type="ORF">SAMN02745126_02481</name>
</gene>
<proteinExistence type="predicted"/>
<reference evidence="5" key="1">
    <citation type="submission" date="2017-02" db="EMBL/GenBank/DDBJ databases">
        <authorList>
            <person name="Varghese N."/>
            <person name="Submissions S."/>
        </authorList>
    </citation>
    <scope>NUCLEOTIDE SEQUENCE [LARGE SCALE GENOMIC DNA]</scope>
    <source>
        <strain evidence="5">ATCC 27094</strain>
    </source>
</reference>
<dbReference type="InterPro" id="IPR001789">
    <property type="entry name" value="Sig_transdc_resp-reg_receiver"/>
</dbReference>
<dbReference type="STRING" id="225324.SAMN02745126_02481"/>
<dbReference type="SUPFAM" id="SSF52172">
    <property type="entry name" value="CheY-like"/>
    <property type="match status" value="1"/>
</dbReference>
<evidence type="ECO:0000256" key="1">
    <source>
        <dbReference type="ARBA" id="ARBA00022553"/>
    </source>
</evidence>
<dbReference type="AlphaFoldDB" id="A0A1T4NWD7"/>
<dbReference type="PROSITE" id="PS50110">
    <property type="entry name" value="RESPONSE_REGULATORY"/>
    <property type="match status" value="1"/>
</dbReference>
<dbReference type="SMART" id="SM00448">
    <property type="entry name" value="REC"/>
    <property type="match status" value="1"/>
</dbReference>
<dbReference type="InterPro" id="IPR050595">
    <property type="entry name" value="Bact_response_regulator"/>
</dbReference>
<dbReference type="Gene3D" id="3.40.50.2300">
    <property type="match status" value="1"/>
</dbReference>
<dbReference type="PANTHER" id="PTHR44591:SF24">
    <property type="entry name" value="PROTEIN-GLUTAMATE METHYLESTERASE_PROTEIN-GLUTAMINE GLUTAMINASE 1"/>
    <property type="match status" value="1"/>
</dbReference>
<dbReference type="Proteomes" id="UP000190092">
    <property type="component" value="Unassembled WGS sequence"/>
</dbReference>
<evidence type="ECO:0000256" key="2">
    <source>
        <dbReference type="PROSITE-ProRule" id="PRU00169"/>
    </source>
</evidence>
<feature type="domain" description="Response regulatory" evidence="3">
    <location>
        <begin position="12"/>
        <end position="124"/>
    </location>
</feature>
<dbReference type="GO" id="GO:0000160">
    <property type="term" value="P:phosphorelay signal transduction system"/>
    <property type="evidence" value="ECO:0007669"/>
    <property type="project" value="InterPro"/>
</dbReference>
<dbReference type="OrthoDB" id="582170at2"/>
<dbReference type="PANTHER" id="PTHR44591">
    <property type="entry name" value="STRESS RESPONSE REGULATOR PROTEIN 1"/>
    <property type="match status" value="1"/>
</dbReference>
<dbReference type="EMBL" id="FUWJ01000002">
    <property type="protein sequence ID" value="SJZ83362.1"/>
    <property type="molecule type" value="Genomic_DNA"/>
</dbReference>
<dbReference type="Pfam" id="PF00072">
    <property type="entry name" value="Response_reg"/>
    <property type="match status" value="1"/>
</dbReference>
<dbReference type="RefSeq" id="WP_085934158.1">
    <property type="nucleotide sequence ID" value="NZ_FUWJ01000002.1"/>
</dbReference>
<organism evidence="4 5">
    <name type="scientific">Enhydrobacter aerosaccus</name>
    <dbReference type="NCBI Taxonomy" id="225324"/>
    <lineage>
        <taxon>Bacteria</taxon>
        <taxon>Pseudomonadati</taxon>
        <taxon>Pseudomonadota</taxon>
        <taxon>Alphaproteobacteria</taxon>
        <taxon>Hyphomicrobiales</taxon>
        <taxon>Enhydrobacter</taxon>
    </lineage>
</organism>
<evidence type="ECO:0000313" key="4">
    <source>
        <dbReference type="EMBL" id="SJZ83362.1"/>
    </source>
</evidence>
<evidence type="ECO:0000313" key="5">
    <source>
        <dbReference type="Proteomes" id="UP000190092"/>
    </source>
</evidence>
<keyword evidence="5" id="KW-1185">Reference proteome</keyword>
<name>A0A1T4NWD7_9HYPH</name>